<dbReference type="Pfam" id="PF07589">
    <property type="entry name" value="PEP-CTERM"/>
    <property type="match status" value="1"/>
</dbReference>
<sequence>MSSKFRHLIASAFCAMAALFAAPAQATLVVGSWDPPFGAPFAELGWRGEAVFYVADDCKTVDGVRIVVINCSPSKMKVQSAHVELYNINDPSPQPTKQVLDFTGDMWLLAAHFDSAGVIDGISAVTNPFLMEKGLISEAKVGGNDVYFSLAFEFLSGGTTAHLGYAVSQAGIIQGWNNGADYPAAVTLQIIELPEPASIALVLGALGAAGFATRRRRG</sequence>
<dbReference type="EMBL" id="JAUHHC010000007">
    <property type="protein sequence ID" value="MDN3923113.1"/>
    <property type="molecule type" value="Genomic_DNA"/>
</dbReference>
<dbReference type="NCBIfam" id="TIGR02595">
    <property type="entry name" value="PEP_CTERM"/>
    <property type="match status" value="1"/>
</dbReference>
<reference evidence="3 4" key="1">
    <citation type="submission" date="2023-06" db="EMBL/GenBank/DDBJ databases">
        <title>Pelomonas sp. PFR6 16S ribosomal RNA gene Genome sequencing and assembly.</title>
        <authorList>
            <person name="Woo H."/>
        </authorList>
    </citation>
    <scope>NUCLEOTIDE SEQUENCE [LARGE SCALE GENOMIC DNA]</scope>
    <source>
        <strain evidence="3 4">PFR6</strain>
    </source>
</reference>
<feature type="signal peptide" evidence="1">
    <location>
        <begin position="1"/>
        <end position="26"/>
    </location>
</feature>
<evidence type="ECO:0000313" key="3">
    <source>
        <dbReference type="EMBL" id="MDN3923113.1"/>
    </source>
</evidence>
<organism evidence="3 4">
    <name type="scientific">Roseateles violae</name>
    <dbReference type="NCBI Taxonomy" id="3058042"/>
    <lineage>
        <taxon>Bacteria</taxon>
        <taxon>Pseudomonadati</taxon>
        <taxon>Pseudomonadota</taxon>
        <taxon>Betaproteobacteria</taxon>
        <taxon>Burkholderiales</taxon>
        <taxon>Sphaerotilaceae</taxon>
        <taxon>Roseateles</taxon>
    </lineage>
</organism>
<evidence type="ECO:0000256" key="1">
    <source>
        <dbReference type="SAM" id="SignalP"/>
    </source>
</evidence>
<dbReference type="Proteomes" id="UP001228044">
    <property type="component" value="Unassembled WGS sequence"/>
</dbReference>
<gene>
    <name evidence="3" type="ORF">QWJ38_22730</name>
</gene>
<dbReference type="RefSeq" id="WP_290361423.1">
    <property type="nucleotide sequence ID" value="NZ_JAUHHC010000007.1"/>
</dbReference>
<accession>A0ABT8DZY2</accession>
<evidence type="ECO:0000259" key="2">
    <source>
        <dbReference type="Pfam" id="PF07589"/>
    </source>
</evidence>
<evidence type="ECO:0000313" key="4">
    <source>
        <dbReference type="Proteomes" id="UP001228044"/>
    </source>
</evidence>
<dbReference type="InterPro" id="IPR013424">
    <property type="entry name" value="Ice-binding_C"/>
</dbReference>
<keyword evidence="4" id="KW-1185">Reference proteome</keyword>
<feature type="chain" id="PRO_5046548884" evidence="1">
    <location>
        <begin position="27"/>
        <end position="218"/>
    </location>
</feature>
<keyword evidence="1" id="KW-0732">Signal</keyword>
<name>A0ABT8DZY2_9BURK</name>
<feature type="domain" description="Ice-binding protein C-terminal" evidence="2">
    <location>
        <begin position="194"/>
        <end position="216"/>
    </location>
</feature>
<protein>
    <submittedName>
        <fullName evidence="3">PEP-CTERM sorting domain-containing protein</fullName>
    </submittedName>
</protein>
<comment type="caution">
    <text evidence="3">The sequence shown here is derived from an EMBL/GenBank/DDBJ whole genome shotgun (WGS) entry which is preliminary data.</text>
</comment>
<proteinExistence type="predicted"/>